<name>A0A1M5PZS1_FLAJO</name>
<dbReference type="PROSITE" id="PS50164">
    <property type="entry name" value="GIY_YIG"/>
    <property type="match status" value="1"/>
</dbReference>
<dbReference type="CDD" id="cd10448">
    <property type="entry name" value="GIY-YIG_unchar_3"/>
    <property type="match status" value="1"/>
</dbReference>
<dbReference type="Proteomes" id="UP000184112">
    <property type="component" value="Unassembled WGS sequence"/>
</dbReference>
<accession>A0A1M5PZS1</accession>
<dbReference type="SUPFAM" id="SSF82771">
    <property type="entry name" value="GIY-YIG endonuclease"/>
    <property type="match status" value="1"/>
</dbReference>
<evidence type="ECO:0000313" key="4">
    <source>
        <dbReference type="Proteomes" id="UP000184112"/>
    </source>
</evidence>
<keyword evidence="3" id="KW-0378">Hydrolase</keyword>
<dbReference type="Gene3D" id="3.40.1440.10">
    <property type="entry name" value="GIY-YIG endonuclease"/>
    <property type="match status" value="1"/>
</dbReference>
<comment type="similarity">
    <text evidence="1">Belongs to the UPF0213 family.</text>
</comment>
<organism evidence="3 4">
    <name type="scientific">Flavobacterium johnsoniae</name>
    <name type="common">Cytophaga johnsonae</name>
    <dbReference type="NCBI Taxonomy" id="986"/>
    <lineage>
        <taxon>Bacteria</taxon>
        <taxon>Pseudomonadati</taxon>
        <taxon>Bacteroidota</taxon>
        <taxon>Flavobacteriia</taxon>
        <taxon>Flavobacteriales</taxon>
        <taxon>Flavobacteriaceae</taxon>
        <taxon>Flavobacterium</taxon>
    </lineage>
</organism>
<dbReference type="EMBL" id="FQWH01000006">
    <property type="protein sequence ID" value="SHH06703.1"/>
    <property type="molecule type" value="Genomic_DNA"/>
</dbReference>
<protein>
    <submittedName>
        <fullName evidence="3">Putative endonuclease</fullName>
    </submittedName>
</protein>
<reference evidence="3 4" key="1">
    <citation type="submission" date="2016-11" db="EMBL/GenBank/DDBJ databases">
        <authorList>
            <person name="Jaros S."/>
            <person name="Januszkiewicz K."/>
            <person name="Wedrychowicz H."/>
        </authorList>
    </citation>
    <scope>NUCLEOTIDE SEQUENCE [LARGE SCALE GENOMIC DNA]</scope>
    <source>
        <strain evidence="3 4">DSM 6792</strain>
    </source>
</reference>
<evidence type="ECO:0000313" key="3">
    <source>
        <dbReference type="EMBL" id="SHH06703.1"/>
    </source>
</evidence>
<dbReference type="PANTHER" id="PTHR34477">
    <property type="entry name" value="UPF0213 PROTEIN YHBQ"/>
    <property type="match status" value="1"/>
</dbReference>
<keyword evidence="3" id="KW-0255">Endonuclease</keyword>
<dbReference type="InterPro" id="IPR000305">
    <property type="entry name" value="GIY-YIG_endonuc"/>
</dbReference>
<evidence type="ECO:0000259" key="2">
    <source>
        <dbReference type="PROSITE" id="PS50164"/>
    </source>
</evidence>
<dbReference type="Pfam" id="PF01541">
    <property type="entry name" value="GIY-YIG"/>
    <property type="match status" value="1"/>
</dbReference>
<evidence type="ECO:0000256" key="1">
    <source>
        <dbReference type="ARBA" id="ARBA00007435"/>
    </source>
</evidence>
<dbReference type="PANTHER" id="PTHR34477:SF5">
    <property type="entry name" value="BSL5627 PROTEIN"/>
    <property type="match status" value="1"/>
</dbReference>
<sequence>MLKQEGYHTYYIYILTNKHKTVFYTGVTNNLRMRLSQHKENNTTGNKTFTAKYNATYLLYYEKFTWIQEAIAREKEVKDWRREKKIELIKTINPSLDFLNYLFE</sequence>
<dbReference type="InterPro" id="IPR050190">
    <property type="entry name" value="UPF0213_domain"/>
</dbReference>
<dbReference type="GO" id="GO:0004519">
    <property type="term" value="F:endonuclease activity"/>
    <property type="evidence" value="ECO:0007669"/>
    <property type="project" value="UniProtKB-KW"/>
</dbReference>
<keyword evidence="3" id="KW-0540">Nuclease</keyword>
<gene>
    <name evidence="3" type="ORF">SAMN05444388_106103</name>
</gene>
<dbReference type="InterPro" id="IPR035901">
    <property type="entry name" value="GIY-YIG_endonuc_sf"/>
</dbReference>
<dbReference type="RefSeq" id="WP_073409865.1">
    <property type="nucleotide sequence ID" value="NZ_FQWH01000006.1"/>
</dbReference>
<proteinExistence type="inferred from homology"/>
<dbReference type="AlphaFoldDB" id="A0A1M5PZS1"/>
<feature type="domain" description="GIY-YIG" evidence="2">
    <location>
        <begin position="8"/>
        <end position="87"/>
    </location>
</feature>